<comment type="similarity">
    <text evidence="1 4">Belongs to the short-chain dehydrogenases/reductases (SDR) family.</text>
</comment>
<sequence length="271" mass="28049">MDAPRTVAITGAARGIGLATATAFAERGVRVAIGDRDTALAEQAAATIPGAAAFPLDVTDAASFAGFLDRAEAELGPIDVLVNNAGLMVTGEFLAETAAELMIDVNLRGVLIGCRLAGERFARRGGGTIVNIASMAGMAGFPGIATYSATKFGVVGLSQALRAELRPLGVRVSAVLPGIVHTELSAGVRLPASVERFASCEPADIARAVLRVIATGRATVYVPGRLSLLLRGTLLMPEPLQRLIAGAMGSERLYLNVDQATRDAYHRRATG</sequence>
<dbReference type="PANTHER" id="PTHR43391:SF14">
    <property type="entry name" value="DEHYDROGENASE_REDUCTASE SDR FAMILY PROTEIN 7-LIKE"/>
    <property type="match status" value="1"/>
</dbReference>
<dbReference type="GO" id="GO:0016491">
    <property type="term" value="F:oxidoreductase activity"/>
    <property type="evidence" value="ECO:0007669"/>
    <property type="project" value="UniProtKB-KW"/>
</dbReference>
<keyword evidence="6" id="KW-1185">Reference proteome</keyword>
<evidence type="ECO:0000256" key="2">
    <source>
        <dbReference type="ARBA" id="ARBA00022857"/>
    </source>
</evidence>
<keyword evidence="3" id="KW-0560">Oxidoreductase</keyword>
<protein>
    <submittedName>
        <fullName evidence="5">SDR family oxidoreductase</fullName>
    </submittedName>
</protein>
<dbReference type="InterPro" id="IPR002347">
    <property type="entry name" value="SDR_fam"/>
</dbReference>
<proteinExistence type="inferred from homology"/>
<evidence type="ECO:0000313" key="5">
    <source>
        <dbReference type="EMBL" id="RZQ61983.1"/>
    </source>
</evidence>
<dbReference type="OrthoDB" id="9775296at2"/>
<dbReference type="PRINTS" id="PR00080">
    <property type="entry name" value="SDRFAMILY"/>
</dbReference>
<keyword evidence="2" id="KW-0521">NADP</keyword>
<dbReference type="PANTHER" id="PTHR43391">
    <property type="entry name" value="RETINOL DEHYDROGENASE-RELATED"/>
    <property type="match status" value="1"/>
</dbReference>
<organism evidence="5 6">
    <name type="scientific">Amycolatopsis suaedae</name>
    <dbReference type="NCBI Taxonomy" id="2510978"/>
    <lineage>
        <taxon>Bacteria</taxon>
        <taxon>Bacillati</taxon>
        <taxon>Actinomycetota</taxon>
        <taxon>Actinomycetes</taxon>
        <taxon>Pseudonocardiales</taxon>
        <taxon>Pseudonocardiaceae</taxon>
        <taxon>Amycolatopsis</taxon>
    </lineage>
</organism>
<dbReference type="EMBL" id="SFCC01000010">
    <property type="protein sequence ID" value="RZQ61983.1"/>
    <property type="molecule type" value="Genomic_DNA"/>
</dbReference>
<dbReference type="PRINTS" id="PR00081">
    <property type="entry name" value="GDHRDH"/>
</dbReference>
<gene>
    <name evidence="5" type="ORF">EWH70_20475</name>
</gene>
<reference evidence="5 6" key="1">
    <citation type="submission" date="2019-02" db="EMBL/GenBank/DDBJ databases">
        <title>Draft genome sequence of Amycolatopsis sp. 8-3EHSu isolated from roots of Suaeda maritima.</title>
        <authorList>
            <person name="Duangmal K."/>
            <person name="Chantavorakit T."/>
        </authorList>
    </citation>
    <scope>NUCLEOTIDE SEQUENCE [LARGE SCALE GENOMIC DNA]</scope>
    <source>
        <strain evidence="5 6">8-3EHSu</strain>
    </source>
</reference>
<accession>A0A4Q7J6N5</accession>
<evidence type="ECO:0000256" key="4">
    <source>
        <dbReference type="RuleBase" id="RU000363"/>
    </source>
</evidence>
<dbReference type="PROSITE" id="PS00061">
    <property type="entry name" value="ADH_SHORT"/>
    <property type="match status" value="1"/>
</dbReference>
<dbReference type="SUPFAM" id="SSF51735">
    <property type="entry name" value="NAD(P)-binding Rossmann-fold domains"/>
    <property type="match status" value="1"/>
</dbReference>
<dbReference type="Proteomes" id="UP000292003">
    <property type="component" value="Unassembled WGS sequence"/>
</dbReference>
<dbReference type="InterPro" id="IPR036291">
    <property type="entry name" value="NAD(P)-bd_dom_sf"/>
</dbReference>
<evidence type="ECO:0000256" key="1">
    <source>
        <dbReference type="ARBA" id="ARBA00006484"/>
    </source>
</evidence>
<evidence type="ECO:0000256" key="3">
    <source>
        <dbReference type="ARBA" id="ARBA00023002"/>
    </source>
</evidence>
<dbReference type="AlphaFoldDB" id="A0A4Q7J6N5"/>
<dbReference type="RefSeq" id="WP_130477076.1">
    <property type="nucleotide sequence ID" value="NZ_SFCC01000010.1"/>
</dbReference>
<evidence type="ECO:0000313" key="6">
    <source>
        <dbReference type="Proteomes" id="UP000292003"/>
    </source>
</evidence>
<comment type="caution">
    <text evidence="5">The sequence shown here is derived from an EMBL/GenBank/DDBJ whole genome shotgun (WGS) entry which is preliminary data.</text>
</comment>
<dbReference type="CDD" id="cd05233">
    <property type="entry name" value="SDR_c"/>
    <property type="match status" value="1"/>
</dbReference>
<dbReference type="InterPro" id="IPR020904">
    <property type="entry name" value="Sc_DH/Rdtase_CS"/>
</dbReference>
<name>A0A4Q7J6N5_9PSEU</name>
<dbReference type="NCBIfam" id="NF005878">
    <property type="entry name" value="PRK07825.1"/>
    <property type="match status" value="1"/>
</dbReference>
<dbReference type="Pfam" id="PF00106">
    <property type="entry name" value="adh_short"/>
    <property type="match status" value="1"/>
</dbReference>
<dbReference type="Gene3D" id="3.40.50.720">
    <property type="entry name" value="NAD(P)-binding Rossmann-like Domain"/>
    <property type="match status" value="1"/>
</dbReference>